<keyword evidence="5" id="KW-0234">DNA repair</keyword>
<evidence type="ECO:0000256" key="2">
    <source>
        <dbReference type="ARBA" id="ARBA00022618"/>
    </source>
</evidence>
<feature type="compositionally biased region" description="Polar residues" evidence="9">
    <location>
        <begin position="1024"/>
        <end position="1054"/>
    </location>
</feature>
<feature type="compositionally biased region" description="Basic and acidic residues" evidence="9">
    <location>
        <begin position="1162"/>
        <end position="1172"/>
    </location>
</feature>
<dbReference type="OrthoDB" id="200660at2759"/>
<dbReference type="PANTHER" id="PTHR12663:SF50">
    <property type="entry name" value="SISTER CHROMATID COHESION PROTEIN PDS5 HOMOLOG B"/>
    <property type="match status" value="1"/>
</dbReference>
<evidence type="ECO:0000256" key="1">
    <source>
        <dbReference type="ARBA" id="ARBA00004123"/>
    </source>
</evidence>
<evidence type="ECO:0000313" key="11">
    <source>
        <dbReference type="Proteomes" id="UP000797356"/>
    </source>
</evidence>
<keyword evidence="2" id="KW-0132">Cell division</keyword>
<dbReference type="Gene3D" id="1.25.10.10">
    <property type="entry name" value="Leucine-rich Repeat Variant"/>
    <property type="match status" value="1"/>
</dbReference>
<keyword evidence="6" id="KW-0539">Nucleus</keyword>
<keyword evidence="3" id="KW-0227">DNA damage</keyword>
<proteinExistence type="predicted"/>
<protein>
    <submittedName>
        <fullName evidence="10">Uncharacterized protein</fullName>
    </submittedName>
</protein>
<dbReference type="GO" id="GO:0007064">
    <property type="term" value="P:mitotic sister chromatid cohesion"/>
    <property type="evidence" value="ECO:0007669"/>
    <property type="project" value="InterPro"/>
</dbReference>
<dbReference type="GO" id="GO:0000785">
    <property type="term" value="C:chromatin"/>
    <property type="evidence" value="ECO:0007669"/>
    <property type="project" value="TreeGrafter"/>
</dbReference>
<dbReference type="EMBL" id="CM017872">
    <property type="protein sequence ID" value="KAG1327993.1"/>
    <property type="molecule type" value="Genomic_DNA"/>
</dbReference>
<evidence type="ECO:0000256" key="3">
    <source>
        <dbReference type="ARBA" id="ARBA00022763"/>
    </source>
</evidence>
<comment type="subcellular location">
    <subcellularLocation>
        <location evidence="1">Nucleus</location>
    </subcellularLocation>
</comment>
<feature type="compositionally biased region" description="Polar residues" evidence="9">
    <location>
        <begin position="1173"/>
        <end position="1185"/>
    </location>
</feature>
<dbReference type="Pfam" id="PF20168">
    <property type="entry name" value="PDS5"/>
    <property type="match status" value="4"/>
</dbReference>
<keyword evidence="8" id="KW-0175">Coiled coil</keyword>
<keyword evidence="7" id="KW-0131">Cell cycle</keyword>
<evidence type="ECO:0000256" key="4">
    <source>
        <dbReference type="ARBA" id="ARBA00022776"/>
    </source>
</evidence>
<keyword evidence="4" id="KW-0498">Mitosis</keyword>
<reference evidence="10" key="2">
    <citation type="submission" date="2019-07" db="EMBL/GenBank/DDBJ databases">
        <authorList>
            <person name="Yang Y."/>
            <person name="Bocs S."/>
            <person name="Baudouin L."/>
        </authorList>
    </citation>
    <scope>NUCLEOTIDE SEQUENCE</scope>
    <source>
        <tissue evidence="10">Spear leaf of Hainan Tall coconut</tissue>
    </source>
</reference>
<comment type="caution">
    <text evidence="10">The sequence shown here is derived from an EMBL/GenBank/DDBJ whole genome shotgun (WGS) entry which is preliminary data.</text>
</comment>
<keyword evidence="11" id="KW-1185">Reference proteome</keyword>
<feature type="region of interest" description="Disordered" evidence="9">
    <location>
        <begin position="1162"/>
        <end position="1199"/>
    </location>
</feature>
<dbReference type="GO" id="GO:0051301">
    <property type="term" value="P:cell division"/>
    <property type="evidence" value="ECO:0007669"/>
    <property type="project" value="UniProtKB-KW"/>
</dbReference>
<feature type="region of interest" description="Disordered" evidence="9">
    <location>
        <begin position="1017"/>
        <end position="1054"/>
    </location>
</feature>
<dbReference type="PANTHER" id="PTHR12663">
    <property type="entry name" value="ANDROGEN INDUCED INHIBITOR OF PROLIFERATION AS3 / PDS5-RELATED"/>
    <property type="match status" value="1"/>
</dbReference>
<evidence type="ECO:0000313" key="10">
    <source>
        <dbReference type="EMBL" id="KAG1327993.1"/>
    </source>
</evidence>
<evidence type="ECO:0000256" key="9">
    <source>
        <dbReference type="SAM" id="MobiDB-lite"/>
    </source>
</evidence>
<dbReference type="InterPro" id="IPR039776">
    <property type="entry name" value="Pds5"/>
</dbReference>
<evidence type="ECO:0000256" key="6">
    <source>
        <dbReference type="ARBA" id="ARBA00023242"/>
    </source>
</evidence>
<dbReference type="GO" id="GO:0006281">
    <property type="term" value="P:DNA repair"/>
    <property type="evidence" value="ECO:0007669"/>
    <property type="project" value="UniProtKB-KW"/>
</dbReference>
<dbReference type="GO" id="GO:0035825">
    <property type="term" value="P:homologous recombination"/>
    <property type="evidence" value="ECO:0007669"/>
    <property type="project" value="UniProtKB-ARBA"/>
</dbReference>
<name>A0A8K0HXI2_COCNU</name>
<dbReference type="CDD" id="cd20404">
    <property type="entry name" value="Tudor_Agenet_AtEML-like"/>
    <property type="match status" value="1"/>
</dbReference>
<dbReference type="CDD" id="cd19953">
    <property type="entry name" value="PDS5"/>
    <property type="match status" value="1"/>
</dbReference>
<reference evidence="10" key="1">
    <citation type="journal article" date="2017" name="Gigascience">
        <title>The genome draft of coconut (Cocos nucifera).</title>
        <authorList>
            <person name="Xiao Y."/>
            <person name="Xu P."/>
            <person name="Fan H."/>
            <person name="Baudouin L."/>
            <person name="Xia W."/>
            <person name="Bocs S."/>
            <person name="Xu J."/>
            <person name="Li Q."/>
            <person name="Guo A."/>
            <person name="Zhou L."/>
            <person name="Li J."/>
            <person name="Wu Y."/>
            <person name="Ma Z."/>
            <person name="Armero A."/>
            <person name="Issali A.E."/>
            <person name="Liu N."/>
            <person name="Peng M."/>
            <person name="Yang Y."/>
        </authorList>
    </citation>
    <scope>NUCLEOTIDE SEQUENCE</scope>
    <source>
        <tissue evidence="10">Spear leaf of Hainan Tall coconut</tissue>
    </source>
</reference>
<gene>
    <name evidence="10" type="ORF">COCNU_01G019270</name>
</gene>
<evidence type="ECO:0000256" key="5">
    <source>
        <dbReference type="ARBA" id="ARBA00023204"/>
    </source>
</evidence>
<evidence type="ECO:0000256" key="7">
    <source>
        <dbReference type="ARBA" id="ARBA00023306"/>
    </source>
</evidence>
<dbReference type="SUPFAM" id="SSF48371">
    <property type="entry name" value="ARM repeat"/>
    <property type="match status" value="1"/>
</dbReference>
<dbReference type="Proteomes" id="UP000797356">
    <property type="component" value="Chromosome 1"/>
</dbReference>
<evidence type="ECO:0000256" key="8">
    <source>
        <dbReference type="SAM" id="Coils"/>
    </source>
</evidence>
<dbReference type="InterPro" id="IPR011989">
    <property type="entry name" value="ARM-like"/>
</dbReference>
<accession>A0A8K0HXI2</accession>
<organism evidence="10 11">
    <name type="scientific">Cocos nucifera</name>
    <name type="common">Coconut palm</name>
    <dbReference type="NCBI Taxonomy" id="13894"/>
    <lineage>
        <taxon>Eukaryota</taxon>
        <taxon>Viridiplantae</taxon>
        <taxon>Streptophyta</taxon>
        <taxon>Embryophyta</taxon>
        <taxon>Tracheophyta</taxon>
        <taxon>Spermatophyta</taxon>
        <taxon>Magnoliopsida</taxon>
        <taxon>Liliopsida</taxon>
        <taxon>Arecaceae</taxon>
        <taxon>Arecoideae</taxon>
        <taxon>Cocoseae</taxon>
        <taxon>Attaleinae</taxon>
        <taxon>Cocos</taxon>
    </lineage>
</organism>
<dbReference type="GO" id="GO:0005634">
    <property type="term" value="C:nucleus"/>
    <property type="evidence" value="ECO:0007669"/>
    <property type="project" value="UniProtKB-SubCell"/>
</dbReference>
<sequence length="1392" mass="157211">MAVPPERAIAEVGKRLSQPRLNKDALVKLLKQAESALSELSQSSSLQTALEPIINSVVQNNLLQHKDKDVRLLVAACLTEIIRVLAPDPPFSDKIFKVKNASANGPATNNFYCFLYFALMYKDIFRLIISTFVDLADTSSPYFTRRLKILETVAALKCCVIMLEIGSDDLVLDLFKVFFSVVKEGHHQSLFQAMLSTMTVILEEKVSQPLLNVILQNLLKEEKGMSFRLAVSVIQNCAGKLEPLIRCFLTSSILNRDASTYELNKYYHEIILEIFQCAPQILIAVIPNLTQELITDQVDVRLEAVHLIGKLLVLSNLHFGREYRSVFVEFLKRFSDKSAEIRIAAIECAKACYMADTSGSEARDILTALEGRLLDFDDKVRTQAVVAVCDLAKSNLTCFPSELVSKALERLRDKKVSVRKNVMQKLLELYRAYCTKCSKGHVMLNDNYEQIPCKILLLCFDKDCKEFRPQNIEIIFSEDLFPSSLPIKERTEHWIAFFSLFKLPHIKALNSILYQKRRLQMELQEYLSLREKEKPFLEGLDLDTVARVIILGHYLNSEVFRKDSFLKRIGEKNSSYDFFNTLSSKCSYSIFNAEHICYILEYVISMKNGGNKYMQHSIDLLLKVMKSLHDGYNISTLLQSLGCISQYSSSTYELYEEQIMHFIVHDILCSSEISNNSDSVGSSLCKLKIYGLKALVRSLLPHQVTHVRHQIKGFLNILSDIILGNGIMSGIILSENDKAQLRLAAAKSILRLATRWDLHISPNNFHVAILRAKDPSPAVRKSFLFKIHNLLKGHAIPNRYACAFALASMDYVGDIRTDVENCHDEDAYTEFCSPLIVILQVLVNLDFVNGNKNDVCEIISNLLGIFRAIQNAEDAVDAQTTPKLHVTSKIGLITVKVLSQHCKVSSGTPCQVLLPSSYYRKSCREVSSPIDKFIDEAFVRRILGKVESCIAQLPTPDFKQCRAQEDAQRLGVKKSISNDIPREKKFDSLPTTSLMSTELLHENSSIYENTNLSPEFANPAMGNEQLSSCDSASTKPSFPDSQILSKPNKSSKTNLTCRMDSMEIGGSGEMLVGHRIRVWSPIDMCYNSGMVDSYDSQNSNYKITYDNGDVELVHLEDEKWEAIDDATLLEKDTLNFQPRNWSGLSSSSIEDVTCFIQDDTNEERSTAVDERTGNSNKIASSSTDKVSGKRRGSGSESLRSKKDIKIGDVDFDQDLDLSSDIKEILTALQQIREKAQKDGQKKNEETIGSVASEIRSVINDEKTKTEKDRQGILKALSKISKECESSLKNEYAKFQAAYENFCKEKVAHMQNLKELFSKYEDEKDKLYARYEQQRKKEKTNLSELEKACAEKIARAEESLKKKKQDDKSFSILRKSLGSFLEGASDDDFGPDE</sequence>
<dbReference type="InterPro" id="IPR016024">
    <property type="entry name" value="ARM-type_fold"/>
</dbReference>
<feature type="coiled-coil region" evidence="8">
    <location>
        <begin position="1309"/>
        <end position="1365"/>
    </location>
</feature>